<comment type="caution">
    <text evidence="2">The sequence shown here is derived from an EMBL/GenBank/DDBJ whole genome shotgun (WGS) entry which is preliminary data.</text>
</comment>
<evidence type="ECO:0000313" key="2">
    <source>
        <dbReference type="EMBL" id="MQW40537.1"/>
    </source>
</evidence>
<evidence type="ECO:0000256" key="1">
    <source>
        <dbReference type="SAM" id="Phobius"/>
    </source>
</evidence>
<organism evidence="2 3">
    <name type="scientific">Lactococcus hircilactis</name>
    <dbReference type="NCBI Taxonomy" id="1494462"/>
    <lineage>
        <taxon>Bacteria</taxon>
        <taxon>Bacillati</taxon>
        <taxon>Bacillota</taxon>
        <taxon>Bacilli</taxon>
        <taxon>Lactobacillales</taxon>
        <taxon>Streptococcaceae</taxon>
        <taxon>Lactococcus</taxon>
    </lineage>
</organism>
<keyword evidence="3" id="KW-1185">Reference proteome</keyword>
<dbReference type="Proteomes" id="UP000439550">
    <property type="component" value="Unassembled WGS sequence"/>
</dbReference>
<name>A0A7X2D2K0_9LACT</name>
<feature type="transmembrane region" description="Helical" evidence="1">
    <location>
        <begin position="35"/>
        <end position="56"/>
    </location>
</feature>
<proteinExistence type="predicted"/>
<keyword evidence="1" id="KW-1133">Transmembrane helix</keyword>
<keyword evidence="1" id="KW-0472">Membrane</keyword>
<protein>
    <submittedName>
        <fullName evidence="2">Uncharacterized protein</fullName>
    </submittedName>
</protein>
<reference evidence="2 3" key="1">
    <citation type="submission" date="2019-10" db="EMBL/GenBank/DDBJ databases">
        <authorList>
            <person name="Dong K."/>
        </authorList>
    </citation>
    <scope>NUCLEOTIDE SEQUENCE [LARGE SCALE GENOMIC DNA]</scope>
    <source>
        <strain evidence="2 3">DSM 28960</strain>
    </source>
</reference>
<accession>A0A7X2D2K0</accession>
<gene>
    <name evidence="2" type="ORF">GHI93_11460</name>
</gene>
<dbReference type="AlphaFoldDB" id="A0A7X2D2K0"/>
<feature type="transmembrane region" description="Helical" evidence="1">
    <location>
        <begin position="7"/>
        <end position="29"/>
    </location>
</feature>
<sequence>MKKLFKSLLKAIAVVAALFSVSAVVNLAYHHYGDIAILVFMALVLIIWATVMFYCLD</sequence>
<dbReference type="RefSeq" id="WP_153497165.1">
    <property type="nucleotide sequence ID" value="NZ_CBCRWP010000037.1"/>
</dbReference>
<dbReference type="EMBL" id="WITJ01000022">
    <property type="protein sequence ID" value="MQW40537.1"/>
    <property type="molecule type" value="Genomic_DNA"/>
</dbReference>
<evidence type="ECO:0000313" key="3">
    <source>
        <dbReference type="Proteomes" id="UP000439550"/>
    </source>
</evidence>
<keyword evidence="1" id="KW-0812">Transmembrane</keyword>